<evidence type="ECO:0000313" key="2">
    <source>
        <dbReference type="EMBL" id="CAB3716992.1"/>
    </source>
</evidence>
<protein>
    <submittedName>
        <fullName evidence="2">Uncharacterized protein</fullName>
    </submittedName>
</protein>
<evidence type="ECO:0000313" key="3">
    <source>
        <dbReference type="Proteomes" id="UP000494214"/>
    </source>
</evidence>
<organism evidence="2 3">
    <name type="scientific">Achromobacter animicus</name>
    <dbReference type="NCBI Taxonomy" id="1389935"/>
    <lineage>
        <taxon>Bacteria</taxon>
        <taxon>Pseudomonadati</taxon>
        <taxon>Pseudomonadota</taxon>
        <taxon>Betaproteobacteria</taxon>
        <taxon>Burkholderiales</taxon>
        <taxon>Alcaligenaceae</taxon>
        <taxon>Achromobacter</taxon>
    </lineage>
</organism>
<dbReference type="AlphaFoldDB" id="A0A6S7B4P3"/>
<gene>
    <name evidence="2" type="ORF">LMG26690_03589</name>
</gene>
<dbReference type="RefSeq" id="WP_175124343.1">
    <property type="nucleotide sequence ID" value="NZ_CADIJM010000007.1"/>
</dbReference>
<sequence>MPLISFPDVPASSGVPAVFRDVVVPSFFAPANVGLARLVDWNSSAPRWGVYGEDGQPVLLFDTFLSVNFDRAGTISSFALEQGGFSSFNKVVGPYQALIKLAHAGDQATRKQMLSVLDRIASGTELYSVATPEIVYLSASLGKYLYNRSASSGSSLLVVELTFNEVRQTAVLRPMAQREPSGADQESGGQVQVFKIDPYPTRDQNKVGELEPIQ</sequence>
<evidence type="ECO:0000256" key="1">
    <source>
        <dbReference type="SAM" id="MobiDB-lite"/>
    </source>
</evidence>
<reference evidence="2 3" key="1">
    <citation type="submission" date="2020-04" db="EMBL/GenBank/DDBJ databases">
        <authorList>
            <person name="De Canck E."/>
        </authorList>
    </citation>
    <scope>NUCLEOTIDE SEQUENCE [LARGE SCALE GENOMIC DNA]</scope>
    <source>
        <strain evidence="2 3">LMG 26690</strain>
    </source>
</reference>
<accession>A0A6S7B4P3</accession>
<feature type="region of interest" description="Disordered" evidence="1">
    <location>
        <begin position="174"/>
        <end position="214"/>
    </location>
</feature>
<name>A0A6S7B4P3_9BURK</name>
<proteinExistence type="predicted"/>
<dbReference type="EMBL" id="CADIJM010000007">
    <property type="protein sequence ID" value="CAB3716992.1"/>
    <property type="molecule type" value="Genomic_DNA"/>
</dbReference>
<dbReference type="Proteomes" id="UP000494214">
    <property type="component" value="Unassembled WGS sequence"/>
</dbReference>
<keyword evidence="3" id="KW-1185">Reference proteome</keyword>
<feature type="compositionally biased region" description="Basic and acidic residues" evidence="1">
    <location>
        <begin position="203"/>
        <end position="214"/>
    </location>
</feature>